<feature type="domain" description="FAD/NAD(P)-binding" evidence="15">
    <location>
        <begin position="6"/>
        <end position="335"/>
    </location>
</feature>
<dbReference type="EMBL" id="VTCY01000003">
    <property type="protein sequence ID" value="KAB0452363.1"/>
    <property type="molecule type" value="Genomic_DNA"/>
</dbReference>
<organism evidence="16">
    <name type="scientific">Anaplasma marginale</name>
    <dbReference type="NCBI Taxonomy" id="770"/>
    <lineage>
        <taxon>Bacteria</taxon>
        <taxon>Pseudomonadati</taxon>
        <taxon>Pseudomonadota</taxon>
        <taxon>Alphaproteobacteria</taxon>
        <taxon>Rickettsiales</taxon>
        <taxon>Anaplasmataceae</taxon>
        <taxon>Anaplasma</taxon>
    </lineage>
</organism>
<keyword evidence="5 13" id="KW-0560">Oxidoreductase</keyword>
<dbReference type="PIRSF" id="PIRSF000350">
    <property type="entry name" value="Mercury_reductase_MerA"/>
    <property type="match status" value="1"/>
</dbReference>
<dbReference type="GO" id="GO:0006103">
    <property type="term" value="P:2-oxoglutarate metabolic process"/>
    <property type="evidence" value="ECO:0007669"/>
    <property type="project" value="TreeGrafter"/>
</dbReference>
<evidence type="ECO:0000313" key="16">
    <source>
        <dbReference type="EMBL" id="KAB0452363.1"/>
    </source>
</evidence>
<dbReference type="PANTHER" id="PTHR22912">
    <property type="entry name" value="DISULFIDE OXIDOREDUCTASE"/>
    <property type="match status" value="1"/>
</dbReference>
<feature type="binding site" evidence="11">
    <location>
        <position position="320"/>
    </location>
    <ligand>
        <name>FAD</name>
        <dbReference type="ChEBI" id="CHEBI:57692"/>
    </ligand>
</feature>
<evidence type="ECO:0000256" key="4">
    <source>
        <dbReference type="ARBA" id="ARBA00022827"/>
    </source>
</evidence>
<dbReference type="FunFam" id="3.30.390.30:FF:000001">
    <property type="entry name" value="Dihydrolipoyl dehydrogenase"/>
    <property type="match status" value="1"/>
</dbReference>
<dbReference type="PANTHER" id="PTHR22912:SF151">
    <property type="entry name" value="DIHYDROLIPOYL DEHYDROGENASE, MITOCHONDRIAL"/>
    <property type="match status" value="1"/>
</dbReference>
<evidence type="ECO:0000256" key="6">
    <source>
        <dbReference type="ARBA" id="ARBA00023027"/>
    </source>
</evidence>
<dbReference type="NCBIfam" id="TIGR01350">
    <property type="entry name" value="lipoamide_DH"/>
    <property type="match status" value="1"/>
</dbReference>
<keyword evidence="7" id="KW-1015">Disulfide bond</keyword>
<dbReference type="InterPro" id="IPR004099">
    <property type="entry name" value="Pyr_nucl-diS_OxRdtase_dimer"/>
</dbReference>
<reference evidence="16" key="1">
    <citation type="submission" date="2019-08" db="EMBL/GenBank/DDBJ databases">
        <authorList>
            <person name="Amaro Estrada I."/>
            <person name="Quiroz Castaneda R.E."/>
            <person name="Martinez Ocampo F."/>
            <person name="Rodriguez Camarillo S.D."/>
        </authorList>
    </citation>
    <scope>NUCLEOTIDE SEQUENCE</scope>
    <source>
        <strain evidence="16">MEX-30-184-02</strain>
    </source>
</reference>
<feature type="binding site" evidence="11">
    <location>
        <begin position="187"/>
        <end position="194"/>
    </location>
    <ligand>
        <name>NAD(+)</name>
        <dbReference type="ChEBI" id="CHEBI:57540"/>
    </ligand>
</feature>
<evidence type="ECO:0000256" key="12">
    <source>
        <dbReference type="PIRSR" id="PIRSR000350-4"/>
    </source>
</evidence>
<evidence type="ECO:0000259" key="14">
    <source>
        <dbReference type="Pfam" id="PF02852"/>
    </source>
</evidence>
<feature type="binding site" evidence="11">
    <location>
        <position position="210"/>
    </location>
    <ligand>
        <name>NAD(+)</name>
        <dbReference type="ChEBI" id="CHEBI:57540"/>
    </ligand>
</feature>
<comment type="catalytic activity">
    <reaction evidence="9 13">
        <text>N(6)-[(R)-dihydrolipoyl]-L-lysyl-[protein] + NAD(+) = N(6)-[(R)-lipoyl]-L-lysyl-[protein] + NADH + H(+)</text>
        <dbReference type="Rhea" id="RHEA:15045"/>
        <dbReference type="Rhea" id="RHEA-COMP:10474"/>
        <dbReference type="Rhea" id="RHEA-COMP:10475"/>
        <dbReference type="ChEBI" id="CHEBI:15378"/>
        <dbReference type="ChEBI" id="CHEBI:57540"/>
        <dbReference type="ChEBI" id="CHEBI:57945"/>
        <dbReference type="ChEBI" id="CHEBI:83099"/>
        <dbReference type="ChEBI" id="CHEBI:83100"/>
        <dbReference type="EC" id="1.8.1.4"/>
    </reaction>
</comment>
<feature type="domain" description="Pyridine nucleotide-disulphide oxidoreductase dimerisation" evidence="14">
    <location>
        <begin position="354"/>
        <end position="462"/>
    </location>
</feature>
<keyword evidence="4 11" id="KW-0274">FAD</keyword>
<dbReference type="InterPro" id="IPR050151">
    <property type="entry name" value="Class-I_Pyr_Nuc-Dis_Oxidored"/>
</dbReference>
<dbReference type="PRINTS" id="PR00411">
    <property type="entry name" value="PNDRDTASEI"/>
</dbReference>
<dbReference type="RefSeq" id="WP_011114436.1">
    <property type="nucleotide sequence ID" value="NZ_VTCY01000003.1"/>
</dbReference>
<dbReference type="EC" id="1.8.1.4" evidence="2 13"/>
<dbReference type="PRINTS" id="PR00368">
    <property type="entry name" value="FADPNR"/>
</dbReference>
<evidence type="ECO:0000256" key="9">
    <source>
        <dbReference type="ARBA" id="ARBA00049187"/>
    </source>
</evidence>
<comment type="similarity">
    <text evidence="1 13">Belongs to the class-I pyridine nucleotide-disulfide oxidoreductase family.</text>
</comment>
<dbReference type="SUPFAM" id="SSF55424">
    <property type="entry name" value="FAD/NAD-linked reductases, dimerisation (C-terminal) domain"/>
    <property type="match status" value="1"/>
</dbReference>
<evidence type="ECO:0000256" key="5">
    <source>
        <dbReference type="ARBA" id="ARBA00023002"/>
    </source>
</evidence>
<keyword evidence="8 13" id="KW-0676">Redox-active center</keyword>
<dbReference type="InterPro" id="IPR036188">
    <property type="entry name" value="FAD/NAD-bd_sf"/>
</dbReference>
<dbReference type="Gene3D" id="3.50.50.60">
    <property type="entry name" value="FAD/NAD(P)-binding domain"/>
    <property type="match status" value="2"/>
</dbReference>
<dbReference type="Gene3D" id="3.30.390.30">
    <property type="match status" value="1"/>
</dbReference>
<comment type="cofactor">
    <cofactor evidence="11 13">
        <name>FAD</name>
        <dbReference type="ChEBI" id="CHEBI:57692"/>
    </cofactor>
    <text evidence="11 13">Binds 1 FAD per subunit.</text>
</comment>
<evidence type="ECO:0000256" key="8">
    <source>
        <dbReference type="ARBA" id="ARBA00023284"/>
    </source>
</evidence>
<protein>
    <recommendedName>
        <fullName evidence="2 13">Dihydrolipoyl dehydrogenase</fullName>
        <ecNumber evidence="2 13">1.8.1.4</ecNumber>
    </recommendedName>
</protein>
<evidence type="ECO:0000256" key="7">
    <source>
        <dbReference type="ARBA" id="ARBA00023157"/>
    </source>
</evidence>
<feature type="binding site" evidence="11">
    <location>
        <begin position="326"/>
        <end position="329"/>
    </location>
    <ligand>
        <name>FAD</name>
        <dbReference type="ChEBI" id="CHEBI:57692"/>
    </ligand>
</feature>
<feature type="binding site" evidence="11">
    <location>
        <position position="280"/>
    </location>
    <ligand>
        <name>NAD(+)</name>
        <dbReference type="ChEBI" id="CHEBI:57540"/>
    </ligand>
</feature>
<dbReference type="Pfam" id="PF02852">
    <property type="entry name" value="Pyr_redox_dim"/>
    <property type="match status" value="1"/>
</dbReference>
<dbReference type="InterPro" id="IPR012999">
    <property type="entry name" value="Pyr_OxRdtase_I_AS"/>
</dbReference>
<dbReference type="InterPro" id="IPR001100">
    <property type="entry name" value="Pyr_nuc-diS_OxRdtase"/>
</dbReference>
<feature type="active site" description="Proton acceptor" evidence="10">
    <location>
        <position position="452"/>
    </location>
</feature>
<comment type="caution">
    <text evidence="16">The sequence shown here is derived from an EMBL/GenBank/DDBJ whole genome shotgun (WGS) entry which is preliminary data.</text>
</comment>
<dbReference type="SUPFAM" id="SSF51905">
    <property type="entry name" value="FAD/NAD(P)-binding domain"/>
    <property type="match status" value="1"/>
</dbReference>
<dbReference type="PROSITE" id="PS00076">
    <property type="entry name" value="PYRIDINE_REDOX_1"/>
    <property type="match status" value="1"/>
</dbReference>
<comment type="miscellaneous">
    <text evidence="13">The active site is a redox-active disulfide bond.</text>
</comment>
<dbReference type="GO" id="GO:0045252">
    <property type="term" value="C:oxoglutarate dehydrogenase complex"/>
    <property type="evidence" value="ECO:0007669"/>
    <property type="project" value="TreeGrafter"/>
</dbReference>
<accession>A0A643CMC5</accession>
<evidence type="ECO:0000256" key="2">
    <source>
        <dbReference type="ARBA" id="ARBA00012608"/>
    </source>
</evidence>
<proteinExistence type="inferred from homology"/>
<dbReference type="InterPro" id="IPR023753">
    <property type="entry name" value="FAD/NAD-binding_dom"/>
</dbReference>
<dbReference type="AlphaFoldDB" id="A0A643CMC5"/>
<feature type="binding site" evidence="11">
    <location>
        <position position="53"/>
    </location>
    <ligand>
        <name>FAD</name>
        <dbReference type="ChEBI" id="CHEBI:57692"/>
    </ligand>
</feature>
<keyword evidence="6 11" id="KW-0520">NAD</keyword>
<evidence type="ECO:0000256" key="3">
    <source>
        <dbReference type="ARBA" id="ARBA00022630"/>
    </source>
</evidence>
<keyword evidence="11" id="KW-0547">Nucleotide-binding</keyword>
<feature type="binding site" evidence="11">
    <location>
        <begin position="151"/>
        <end position="153"/>
    </location>
    <ligand>
        <name>FAD</name>
        <dbReference type="ChEBI" id="CHEBI:57692"/>
    </ligand>
</feature>
<evidence type="ECO:0000256" key="11">
    <source>
        <dbReference type="PIRSR" id="PIRSR000350-3"/>
    </source>
</evidence>
<evidence type="ECO:0000256" key="1">
    <source>
        <dbReference type="ARBA" id="ARBA00007532"/>
    </source>
</evidence>
<dbReference type="GO" id="GO:0004148">
    <property type="term" value="F:dihydrolipoyl dehydrogenase (NADH) activity"/>
    <property type="evidence" value="ECO:0007669"/>
    <property type="project" value="UniProtKB-EC"/>
</dbReference>
<evidence type="ECO:0000256" key="13">
    <source>
        <dbReference type="RuleBase" id="RU003692"/>
    </source>
</evidence>
<evidence type="ECO:0000259" key="15">
    <source>
        <dbReference type="Pfam" id="PF07992"/>
    </source>
</evidence>
<sequence>MGVCDYDVAVIGAGPGGYKCALKAAKLGLKVASIDNNSLLGGTCLRVGCIPSKALLDYSYKYHAAKDIFKDFGVTASNVKFDLRKMFEVRDREINALGSGIGSLFSSAGVERLCGAATVTRAMGDGFEIVVRREGAPTDDELSAKNVVLATGSLPASLPGIDIDEVRILSSDGALGMDVPGKLLVIGGGAIGLEMSSVWSRLGAEVTVVEYADCIAPGFDSEVSKALLSHLKKQGINFMLSHKVVSVSEKKGGKLVVSCEALSSGAVSAVEVDKVLVAVGRRPNVGKTVAVDGLVLDDRGFVSVDSRYETSIKGIFAIGDVIGGAMLAHKAEMEGHAVAELVAGHDSNVDYGVIPAVVYTHPAVASVGRSEDYVKSVGYDYKVGKSNFAANGRARVTGEGEGFVKVVACKRTDTILGVHIVGTYADTMINEAVVALGYRASSKDICHICHSHPDVNEVFRDACEVACSRKG</sequence>
<evidence type="ECO:0000256" key="10">
    <source>
        <dbReference type="PIRSR" id="PIRSR000350-2"/>
    </source>
</evidence>
<gene>
    <name evidence="16" type="primary">lpdA</name>
    <name evidence="16" type="ORF">FY207_01740</name>
</gene>
<dbReference type="Pfam" id="PF07992">
    <property type="entry name" value="Pyr_redox_2"/>
    <property type="match status" value="1"/>
</dbReference>
<dbReference type="GO" id="GO:0050660">
    <property type="term" value="F:flavin adenine dinucleotide binding"/>
    <property type="evidence" value="ECO:0007669"/>
    <property type="project" value="InterPro"/>
</dbReference>
<keyword evidence="3 13" id="KW-0285">Flavoprotein</keyword>
<dbReference type="InterPro" id="IPR006258">
    <property type="entry name" value="Lipoamide_DH"/>
</dbReference>
<dbReference type="InterPro" id="IPR016156">
    <property type="entry name" value="FAD/NAD-linked_Rdtase_dimer_sf"/>
</dbReference>
<feature type="disulfide bond" description="Redox-active" evidence="12">
    <location>
        <begin position="44"/>
        <end position="49"/>
    </location>
</feature>
<name>A0A643CMC5_ANAMA</name>